<feature type="region of interest" description="Disordered" evidence="1">
    <location>
        <begin position="168"/>
        <end position="205"/>
    </location>
</feature>
<keyword evidence="2" id="KW-0812">Transmembrane</keyword>
<feature type="compositionally biased region" description="Polar residues" evidence="1">
    <location>
        <begin position="179"/>
        <end position="205"/>
    </location>
</feature>
<keyword evidence="2" id="KW-0472">Membrane</keyword>
<evidence type="ECO:0000313" key="4">
    <source>
        <dbReference type="Proteomes" id="UP001316803"/>
    </source>
</evidence>
<feature type="transmembrane region" description="Helical" evidence="2">
    <location>
        <begin position="117"/>
        <end position="141"/>
    </location>
</feature>
<reference evidence="3 4" key="1">
    <citation type="submission" date="2022-12" db="EMBL/GenBank/DDBJ databases">
        <title>Genomic features and morphological characterization of a novel Knufia sp. strain isolated from spacecraft assembly facility.</title>
        <authorList>
            <person name="Teixeira M."/>
            <person name="Chander A.M."/>
            <person name="Stajich J.E."/>
            <person name="Venkateswaran K."/>
        </authorList>
    </citation>
    <scope>NUCLEOTIDE SEQUENCE [LARGE SCALE GENOMIC DNA]</scope>
    <source>
        <strain evidence="3 4">FJI-L2-BK-P2</strain>
    </source>
</reference>
<keyword evidence="4" id="KW-1185">Reference proteome</keyword>
<evidence type="ECO:0000256" key="2">
    <source>
        <dbReference type="SAM" id="Phobius"/>
    </source>
</evidence>
<comment type="caution">
    <text evidence="3">The sequence shown here is derived from an EMBL/GenBank/DDBJ whole genome shotgun (WGS) entry which is preliminary data.</text>
</comment>
<protein>
    <submittedName>
        <fullName evidence="3">Uncharacterized protein</fullName>
    </submittedName>
</protein>
<feature type="region of interest" description="Disordered" evidence="1">
    <location>
        <begin position="311"/>
        <end position="352"/>
    </location>
</feature>
<name>A0AAN8EE36_9EURO</name>
<feature type="region of interest" description="Disordered" evidence="1">
    <location>
        <begin position="437"/>
        <end position="487"/>
    </location>
</feature>
<feature type="region of interest" description="Disordered" evidence="1">
    <location>
        <begin position="250"/>
        <end position="298"/>
    </location>
</feature>
<feature type="compositionally biased region" description="Basic and acidic residues" evidence="1">
    <location>
        <begin position="460"/>
        <end position="469"/>
    </location>
</feature>
<dbReference type="AlphaFoldDB" id="A0AAN8EE36"/>
<feature type="compositionally biased region" description="Polar residues" evidence="1">
    <location>
        <begin position="313"/>
        <end position="346"/>
    </location>
</feature>
<feature type="transmembrane region" description="Helical" evidence="2">
    <location>
        <begin position="86"/>
        <end position="105"/>
    </location>
</feature>
<accession>A0AAN8EE36</accession>
<keyword evidence="2" id="KW-1133">Transmembrane helix</keyword>
<evidence type="ECO:0000313" key="3">
    <source>
        <dbReference type="EMBL" id="KAK5953373.1"/>
    </source>
</evidence>
<organism evidence="3 4">
    <name type="scientific">Knufia fluminis</name>
    <dbReference type="NCBI Taxonomy" id="191047"/>
    <lineage>
        <taxon>Eukaryota</taxon>
        <taxon>Fungi</taxon>
        <taxon>Dikarya</taxon>
        <taxon>Ascomycota</taxon>
        <taxon>Pezizomycotina</taxon>
        <taxon>Eurotiomycetes</taxon>
        <taxon>Chaetothyriomycetidae</taxon>
        <taxon>Chaetothyriales</taxon>
        <taxon>Trichomeriaceae</taxon>
        <taxon>Knufia</taxon>
    </lineage>
</organism>
<proteinExistence type="predicted"/>
<gene>
    <name evidence="3" type="ORF">OHC33_005317</name>
</gene>
<sequence length="518" mass="55459">MRDELAVWIAASATAISTIGSSVVDVALAADIPDVEHLAPLRALLFVAFSLQIIALGCVAYLALIFTRRRRSVSHQLAWLEPGTGAGFNAVALAVAGAALVWLIVRQNDLSDAQAGLRIAGLVIWAVTIVFHGTFFMLLAIHTQKMLDKTIRKGHATRFGITLPPNSELSHGTRPSFCSKGTTLASRPQTPKSYRTPSLQSSTTKVASSFRSKFARSSARSSLELPPFPAGEATALGNAFDRYDASHVDSETRHSVLNSSPTMMRFNAGGGLEPIPGSRANSPDDEPSPSPSLPFSPTLRQRALCTPTPAAVQKTNPFDSYPISSSSPPNFSRPTSKSQHRPSISEQLEEPQLQLSTSTSMTDLIHPLFRPDSPHHPPTIMTSGTMVTASPLANMPITPRALSRLRSASDLRPVSPRQGRVMPSIDVVPAMLVSPVRPRSKSFPAVHERTSTVEAEEEATASRKEKDTGDGDSMGSPGPSIVEDDELPPILPGFVLSAGSRSSLVWYGKRKSVKRGGA</sequence>
<feature type="transmembrane region" description="Helical" evidence="2">
    <location>
        <begin position="45"/>
        <end position="66"/>
    </location>
</feature>
<feature type="compositionally biased region" description="Low complexity" evidence="1">
    <location>
        <begin position="471"/>
        <end position="480"/>
    </location>
</feature>
<dbReference type="Proteomes" id="UP001316803">
    <property type="component" value="Unassembled WGS sequence"/>
</dbReference>
<dbReference type="EMBL" id="JAKLMC020000011">
    <property type="protein sequence ID" value="KAK5953373.1"/>
    <property type="molecule type" value="Genomic_DNA"/>
</dbReference>
<evidence type="ECO:0000256" key="1">
    <source>
        <dbReference type="SAM" id="MobiDB-lite"/>
    </source>
</evidence>